<feature type="compositionally biased region" description="Basic residues" evidence="1">
    <location>
        <begin position="22"/>
        <end position="34"/>
    </location>
</feature>
<reference evidence="2 3" key="1">
    <citation type="submission" date="2020-08" db="EMBL/GenBank/DDBJ databases">
        <title>Genomic Encyclopedia of Type Strains, Phase IV (KMG-IV): sequencing the most valuable type-strain genomes for metagenomic binning, comparative biology and taxonomic classification.</title>
        <authorList>
            <person name="Goeker M."/>
        </authorList>
    </citation>
    <scope>NUCLEOTIDE SEQUENCE [LARGE SCALE GENOMIC DNA]</scope>
    <source>
        <strain evidence="2 3">DSM 26376</strain>
    </source>
</reference>
<feature type="region of interest" description="Disordered" evidence="1">
    <location>
        <begin position="1"/>
        <end position="45"/>
    </location>
</feature>
<comment type="caution">
    <text evidence="2">The sequence shown here is derived from an EMBL/GenBank/DDBJ whole genome shotgun (WGS) entry which is preliminary data.</text>
</comment>
<evidence type="ECO:0000313" key="2">
    <source>
        <dbReference type="EMBL" id="MBB5274216.1"/>
    </source>
</evidence>
<feature type="compositionally biased region" description="Basic and acidic residues" evidence="1">
    <location>
        <begin position="35"/>
        <end position="45"/>
    </location>
</feature>
<evidence type="ECO:0000313" key="3">
    <source>
        <dbReference type="Proteomes" id="UP000550895"/>
    </source>
</evidence>
<feature type="compositionally biased region" description="Polar residues" evidence="1">
    <location>
        <begin position="8"/>
        <end position="19"/>
    </location>
</feature>
<dbReference type="RefSeq" id="WP_183954577.1">
    <property type="nucleotide sequence ID" value="NZ_JACHGA010000001.1"/>
</dbReference>
<sequence>MMDKPSKETNLSEATTSSPVKRPARKPAHVGKPRPKSDDVVRLEHERHKHLMDLLAK</sequence>
<name>A0A7W8HLC7_9HYPH</name>
<proteinExistence type="predicted"/>
<keyword evidence="3" id="KW-1185">Reference proteome</keyword>
<organism evidence="2 3">
    <name type="scientific">Rhizobium rosettiformans</name>
    <dbReference type="NCBI Taxonomy" id="1368430"/>
    <lineage>
        <taxon>Bacteria</taxon>
        <taxon>Pseudomonadati</taxon>
        <taxon>Pseudomonadota</taxon>
        <taxon>Alphaproteobacteria</taxon>
        <taxon>Hyphomicrobiales</taxon>
        <taxon>Rhizobiaceae</taxon>
        <taxon>Rhizobium/Agrobacterium group</taxon>
        <taxon>Rhizobium</taxon>
    </lineage>
</organism>
<evidence type="ECO:0000256" key="1">
    <source>
        <dbReference type="SAM" id="MobiDB-lite"/>
    </source>
</evidence>
<dbReference type="AlphaFoldDB" id="A0A7W8HLC7"/>
<dbReference type="EMBL" id="JACHGA010000001">
    <property type="protein sequence ID" value="MBB5274216.1"/>
    <property type="molecule type" value="Genomic_DNA"/>
</dbReference>
<gene>
    <name evidence="2" type="ORF">HNR26_000254</name>
</gene>
<protein>
    <submittedName>
        <fullName evidence="2">Uncharacterized protein</fullName>
    </submittedName>
</protein>
<accession>A0A7W8HLC7</accession>
<dbReference type="Proteomes" id="UP000550895">
    <property type="component" value="Unassembled WGS sequence"/>
</dbReference>